<dbReference type="Pfam" id="PF00168">
    <property type="entry name" value="C2"/>
    <property type="match status" value="2"/>
</dbReference>
<sequence length="982" mass="111042">MSSFRSMREKARLKLLDRRERKRLANEGTTAQTLQPSRSSFSKVPDSLPVPSEFYHSDNASGSFDLGSRSGSFQHLVLKPFSNSMEDSQSTALDKESALLRKRRIGRKSQSFSSLYRPAEVVPRWIMELKIYTVYDINTAIVREPTPSIWKFCHQDIPGPLVCCECKSACITAIIPLQLQIEAPLWRIVADLTRFGLLNDPSKYSFLQSRLHIKQKSSSVLNLSSTSATNIGPLKGGIQIFEARYLGLLQLNVVTRTLSIYARRWNPLENQPGEVAVITNPLTKATEIVSPRLTWPPHFLRGVSALEFGPITGPQVAQFDSAVLYINVLSACGLQSIPLAKFLGKCCTDENSYDSMHRGVMAARLISYYQTMAKNVTPLSTQVQLQMGKDKYLTSVRKSTFDPVWNQTFTFNLNNYSKTLIEVQLMSIQNPNITGPAAGIEKIGEALIDISRLPFDFTQRIELELNGKRPKPHLLVLATLTGLTKFERPISYLPLPAINIISSGDSNDRQSDAESNSFLSLQQRTSRGSLFSFNETGTSTQPSGEWTSLMNETTTPEELSLEEIDAQIIEHYGWKMALKNRFDVGYLRVNVIAASGLTSREMSTKCDSYCLLELINMRVQTQTVRKTLNPKWDKVFVFPVTDVHSILYITVFDNEKYKDEFLGRVAIPLMKIRNHERSWYALKNADLRERSRGSILLEFFFVYNHFKAAWRTLNPIEPCLKHPIRPQKYKKLSVDYKNAMQENVMRLKVIFKPLRVITQYVDEVCSWENPWLTIGVLIGYNTAVWNFQPYMIPLGMIIGILALRQTSKNPQLLDVLSSAKCVAGVGASNLASSVSRTRILGNRNSQLIDDPRKDSLKSSFDCENDVLINTELLYSLENEVQHKDSNKGKKKLNAIMEIVGDLPQIMDLIASAIEKTIGYKPIDAETSQTKQSMYLFNFQCHFPGSFKTRSCQSEQVFTEMFVVKLTRSGAAKKLARWQLLGS</sequence>
<evidence type="ECO:0000259" key="4">
    <source>
        <dbReference type="PROSITE" id="PS50004"/>
    </source>
</evidence>
<reference evidence="7" key="1">
    <citation type="submission" date="2016-04" db="UniProtKB">
        <authorList>
            <consortium name="WormBaseParasite"/>
        </authorList>
    </citation>
    <scope>IDENTIFICATION</scope>
</reference>
<name>A0A158QBT5_HYMDI</name>
<evidence type="ECO:0000313" key="6">
    <source>
        <dbReference type="Proteomes" id="UP000274504"/>
    </source>
</evidence>
<dbReference type="SMART" id="SM00239">
    <property type="entry name" value="C2"/>
    <property type="match status" value="2"/>
</dbReference>
<dbReference type="InterPro" id="IPR000008">
    <property type="entry name" value="C2_dom"/>
</dbReference>
<keyword evidence="1" id="KW-0479">Metal-binding</keyword>
<dbReference type="EMBL" id="UYSG01000061">
    <property type="protein sequence ID" value="VDL16201.1"/>
    <property type="molecule type" value="Genomic_DNA"/>
</dbReference>
<feature type="region of interest" description="Disordered" evidence="3">
    <location>
        <begin position="22"/>
        <end position="45"/>
    </location>
</feature>
<feature type="compositionally biased region" description="Polar residues" evidence="3">
    <location>
        <begin position="27"/>
        <end position="42"/>
    </location>
</feature>
<proteinExistence type="predicted"/>
<dbReference type="PANTHER" id="PTHR45911">
    <property type="entry name" value="C2 DOMAIN-CONTAINING PROTEIN"/>
    <property type="match status" value="1"/>
</dbReference>
<keyword evidence="2" id="KW-0106">Calcium</keyword>
<dbReference type="SUPFAM" id="SSF49562">
    <property type="entry name" value="C2 domain (Calcium/lipid-binding domain, CaLB)"/>
    <property type="match status" value="2"/>
</dbReference>
<evidence type="ECO:0000256" key="2">
    <source>
        <dbReference type="ARBA" id="ARBA00022837"/>
    </source>
</evidence>
<evidence type="ECO:0000313" key="7">
    <source>
        <dbReference type="WBParaSite" id="HDID_0000045601-mRNA-1"/>
    </source>
</evidence>
<dbReference type="PANTHER" id="PTHR45911:SF4">
    <property type="entry name" value="MULTIPLE C2 AND TRANSMEMBRANE DOMAIN-CONTAINING PROTEIN"/>
    <property type="match status" value="1"/>
</dbReference>
<gene>
    <name evidence="5" type="ORF">HDID_LOCUS457</name>
</gene>
<dbReference type="InterPro" id="IPR035892">
    <property type="entry name" value="C2_domain_sf"/>
</dbReference>
<accession>A0A158QBT5</accession>
<protein>
    <submittedName>
        <fullName evidence="7">C2 domain-containing protein</fullName>
    </submittedName>
</protein>
<organism evidence="7">
    <name type="scientific">Hymenolepis diminuta</name>
    <name type="common">Rat tapeworm</name>
    <dbReference type="NCBI Taxonomy" id="6216"/>
    <lineage>
        <taxon>Eukaryota</taxon>
        <taxon>Metazoa</taxon>
        <taxon>Spiralia</taxon>
        <taxon>Lophotrochozoa</taxon>
        <taxon>Platyhelminthes</taxon>
        <taxon>Cestoda</taxon>
        <taxon>Eucestoda</taxon>
        <taxon>Cyclophyllidea</taxon>
        <taxon>Hymenolepididae</taxon>
        <taxon>Hymenolepis</taxon>
    </lineage>
</organism>
<dbReference type="PROSITE" id="PS50004">
    <property type="entry name" value="C2"/>
    <property type="match status" value="2"/>
</dbReference>
<reference evidence="5 6" key="2">
    <citation type="submission" date="2018-11" db="EMBL/GenBank/DDBJ databases">
        <authorList>
            <consortium name="Pathogen Informatics"/>
        </authorList>
    </citation>
    <scope>NUCLEOTIDE SEQUENCE [LARGE SCALE GENOMIC DNA]</scope>
</reference>
<dbReference type="Proteomes" id="UP000274504">
    <property type="component" value="Unassembled WGS sequence"/>
</dbReference>
<dbReference type="GO" id="GO:0005509">
    <property type="term" value="F:calcium ion binding"/>
    <property type="evidence" value="ECO:0007669"/>
    <property type="project" value="TreeGrafter"/>
</dbReference>
<dbReference type="WBParaSite" id="HDID_0000045601-mRNA-1">
    <property type="protein sequence ID" value="HDID_0000045601-mRNA-1"/>
    <property type="gene ID" value="HDID_0000045601"/>
</dbReference>
<evidence type="ECO:0000313" key="5">
    <source>
        <dbReference type="EMBL" id="VDL16201.1"/>
    </source>
</evidence>
<dbReference type="AlphaFoldDB" id="A0A158QBT5"/>
<dbReference type="OrthoDB" id="6249568at2759"/>
<evidence type="ECO:0000256" key="3">
    <source>
        <dbReference type="SAM" id="MobiDB-lite"/>
    </source>
</evidence>
<dbReference type="GO" id="GO:0016020">
    <property type="term" value="C:membrane"/>
    <property type="evidence" value="ECO:0007669"/>
    <property type="project" value="TreeGrafter"/>
</dbReference>
<dbReference type="STRING" id="6216.A0A158QBT5"/>
<feature type="domain" description="C2" evidence="4">
    <location>
        <begin position="302"/>
        <end position="465"/>
    </location>
</feature>
<feature type="domain" description="C2" evidence="4">
    <location>
        <begin position="562"/>
        <end position="682"/>
    </location>
</feature>
<dbReference type="Gene3D" id="2.60.40.150">
    <property type="entry name" value="C2 domain"/>
    <property type="match status" value="2"/>
</dbReference>
<evidence type="ECO:0000256" key="1">
    <source>
        <dbReference type="ARBA" id="ARBA00022723"/>
    </source>
</evidence>